<dbReference type="InterPro" id="IPR036513">
    <property type="entry name" value="STAS_dom_sf"/>
</dbReference>
<dbReference type="CDD" id="cd07042">
    <property type="entry name" value="STAS_SulP_like_sulfate_transporter"/>
    <property type="match status" value="1"/>
</dbReference>
<dbReference type="InterPro" id="IPR001765">
    <property type="entry name" value="Carbonic_anhydrase"/>
</dbReference>
<dbReference type="Pfam" id="PF00484">
    <property type="entry name" value="Pro_CA"/>
    <property type="match status" value="1"/>
</dbReference>
<evidence type="ECO:0000256" key="8">
    <source>
        <dbReference type="ARBA" id="ARBA00023239"/>
    </source>
</evidence>
<evidence type="ECO:0000256" key="2">
    <source>
        <dbReference type="ARBA" id="ARBA00006217"/>
    </source>
</evidence>
<dbReference type="GO" id="GO:0015976">
    <property type="term" value="P:carbon utilization"/>
    <property type="evidence" value="ECO:0007669"/>
    <property type="project" value="InterPro"/>
</dbReference>
<feature type="transmembrane region" description="Helical" evidence="12">
    <location>
        <begin position="394"/>
        <end position="427"/>
    </location>
</feature>
<feature type="binding site" evidence="10">
    <location>
        <position position="593"/>
    </location>
    <ligand>
        <name>Zn(2+)</name>
        <dbReference type="ChEBI" id="CHEBI:29105"/>
    </ligand>
</feature>
<protein>
    <recommendedName>
        <fullName evidence="3">carbonic anhydrase</fullName>
        <ecNumber evidence="3">4.2.1.1</ecNumber>
    </recommendedName>
</protein>
<dbReference type="Gene3D" id="3.30.750.24">
    <property type="entry name" value="STAS domain"/>
    <property type="match status" value="1"/>
</dbReference>
<dbReference type="Proteomes" id="UP000182719">
    <property type="component" value="Unassembled WGS sequence"/>
</dbReference>
<feature type="binding site" evidence="10">
    <location>
        <position position="654"/>
    </location>
    <ligand>
        <name>Zn(2+)</name>
        <dbReference type="ChEBI" id="CHEBI:29105"/>
    </ligand>
</feature>
<name>A0A1H7FWJ0_STIAU</name>
<dbReference type="SUPFAM" id="SSF52091">
    <property type="entry name" value="SpoIIaa-like"/>
    <property type="match status" value="1"/>
</dbReference>
<feature type="transmembrane region" description="Helical" evidence="12">
    <location>
        <begin position="344"/>
        <end position="374"/>
    </location>
</feature>
<feature type="binding site" evidence="10">
    <location>
        <position position="591"/>
    </location>
    <ligand>
        <name>Zn(2+)</name>
        <dbReference type="ChEBI" id="CHEBI:29105"/>
    </ligand>
</feature>
<evidence type="ECO:0000256" key="1">
    <source>
        <dbReference type="ARBA" id="ARBA00004141"/>
    </source>
</evidence>
<feature type="transmembrane region" description="Helical" evidence="12">
    <location>
        <begin position="141"/>
        <end position="161"/>
    </location>
</feature>
<evidence type="ECO:0000313" key="14">
    <source>
        <dbReference type="EMBL" id="SEK30456.1"/>
    </source>
</evidence>
<dbReference type="PROSITE" id="PS50801">
    <property type="entry name" value="STAS"/>
    <property type="match status" value="1"/>
</dbReference>
<feature type="transmembrane region" description="Helical" evidence="12">
    <location>
        <begin position="195"/>
        <end position="213"/>
    </location>
</feature>
<feature type="region of interest" description="Disordered" evidence="11">
    <location>
        <begin position="748"/>
        <end position="775"/>
    </location>
</feature>
<sequence>MQQKEHFGRTRAAGPSTMRLDLGIRSLLPEWKALFSTKYLKEDLRAGLTVAAIAIPFTLAIALASGVSPHMGMVTAILAGVVCALFGGTPLTISGPAVAMSVLIANAVYQYGLGGMLLIGLVVGILQVLTGMFGLGRIVRFVPLPVAAGFTAGIGAIIFIWQLPRAFGLVSPDEGQVVEVLTHLGQLIHEFHPGALVLASLTLALCLGLPRVWPRLPAPLIAVALSALINVGLGLQADTVGEISRFLPSPQLPHLPEGNLMPLLGTALIVYALGSLEALFAGAAVNRVIKDLRHDTDQELVGQGLGNAVVALFGGIPITAVAVRSKTNAQEGARTRRSSIIHSLTLLAVLALFAPFIAYIPIASLAGVLLFLALGMMRLRELKALWKVSRTDAAIFGVTFITIVLVDFTLGVQAGILAALAIAAVRLSQTQGRLIQRETPAAYRAALTGPLTFMSSSKLETVRDQAIKQGSSRGVVIDMSDVTSVDASGAAMLTTLVTDLLAANIKVVLQAPRPELQQVLIRQENGQALQPLFALTETDVATILQGTGYLSVRERLVYGVERFRQDSLQRYGPIFDRLAHGQTPHSLFITCADSRISPNLITSTDPGELFIVRNVGNLVPPASSPASAAVSSAVEYAVNVLKVTDIIVCGHSACGAMTALIARKPPEGLPSVASWLKEAEPVLEHLAQDCSPEDAAKQSALAQMQNVLTYPGMREKVESGQVRLHAWFYDMVRSELLEWSASAGRYLPLGNPEEPVSQEADGQPRPPGEPLLPVS</sequence>
<evidence type="ECO:0000256" key="3">
    <source>
        <dbReference type="ARBA" id="ARBA00012925"/>
    </source>
</evidence>
<feature type="transmembrane region" description="Helical" evidence="12">
    <location>
        <begin position="111"/>
        <end position="135"/>
    </location>
</feature>
<evidence type="ECO:0000256" key="9">
    <source>
        <dbReference type="ARBA" id="ARBA00048348"/>
    </source>
</evidence>
<evidence type="ECO:0000256" key="12">
    <source>
        <dbReference type="SAM" id="Phobius"/>
    </source>
</evidence>
<evidence type="ECO:0000256" key="7">
    <source>
        <dbReference type="ARBA" id="ARBA00023136"/>
    </source>
</evidence>
<dbReference type="PANTHER" id="PTHR11814">
    <property type="entry name" value="SULFATE TRANSPORTER"/>
    <property type="match status" value="1"/>
</dbReference>
<dbReference type="GO" id="GO:0016020">
    <property type="term" value="C:membrane"/>
    <property type="evidence" value="ECO:0007669"/>
    <property type="project" value="UniProtKB-SubCell"/>
</dbReference>
<comment type="cofactor">
    <cofactor evidence="10">
        <name>Zn(2+)</name>
        <dbReference type="ChEBI" id="CHEBI:29105"/>
    </cofactor>
    <text evidence="10">Binds 1 zinc ion per subunit.</text>
</comment>
<feature type="domain" description="STAS" evidence="13">
    <location>
        <begin position="447"/>
        <end position="520"/>
    </location>
</feature>
<dbReference type="SMART" id="SM00947">
    <property type="entry name" value="Pro_CA"/>
    <property type="match status" value="1"/>
</dbReference>
<feature type="binding site" evidence="10">
    <location>
        <position position="651"/>
    </location>
    <ligand>
        <name>Zn(2+)</name>
        <dbReference type="ChEBI" id="CHEBI:29105"/>
    </ligand>
</feature>
<dbReference type="InterPro" id="IPR011547">
    <property type="entry name" value="SLC26A/SulP_dom"/>
</dbReference>
<keyword evidence="7 12" id="KW-0472">Membrane</keyword>
<accession>A0A1H7FWJ0</accession>
<keyword evidence="5 10" id="KW-0862">Zinc</keyword>
<dbReference type="InterPro" id="IPR015892">
    <property type="entry name" value="Carbonic_anhydrase_CS"/>
</dbReference>
<proteinExistence type="inferred from homology"/>
<reference evidence="15" key="1">
    <citation type="submission" date="2016-10" db="EMBL/GenBank/DDBJ databases">
        <authorList>
            <person name="Varghese N."/>
            <person name="Submissions S."/>
        </authorList>
    </citation>
    <scope>NUCLEOTIDE SEQUENCE [LARGE SCALE GENOMIC DNA]</scope>
    <source>
        <strain evidence="15">DSM 17044</strain>
    </source>
</reference>
<dbReference type="AlphaFoldDB" id="A0A1H7FWJ0"/>
<evidence type="ECO:0000256" key="5">
    <source>
        <dbReference type="ARBA" id="ARBA00022833"/>
    </source>
</evidence>
<feature type="transmembrane region" description="Helical" evidence="12">
    <location>
        <begin position="46"/>
        <end position="67"/>
    </location>
</feature>
<feature type="transmembrane region" description="Helical" evidence="12">
    <location>
        <begin position="260"/>
        <end position="285"/>
    </location>
</feature>
<evidence type="ECO:0000256" key="10">
    <source>
        <dbReference type="PIRSR" id="PIRSR601765-1"/>
    </source>
</evidence>
<keyword evidence="15" id="KW-1185">Reference proteome</keyword>
<keyword evidence="8" id="KW-0456">Lyase</keyword>
<keyword evidence="6 12" id="KW-1133">Transmembrane helix</keyword>
<feature type="transmembrane region" description="Helical" evidence="12">
    <location>
        <begin position="73"/>
        <end position="99"/>
    </location>
</feature>
<keyword evidence="4 12" id="KW-0812">Transmembrane</keyword>
<dbReference type="PROSITE" id="PS00704">
    <property type="entry name" value="PROK_CO2_ANHYDRASE_1"/>
    <property type="match status" value="1"/>
</dbReference>
<comment type="similarity">
    <text evidence="2">Belongs to the beta-class carbonic anhydrase family.</text>
</comment>
<evidence type="ECO:0000256" key="11">
    <source>
        <dbReference type="SAM" id="MobiDB-lite"/>
    </source>
</evidence>
<comment type="subcellular location">
    <subcellularLocation>
        <location evidence="1">Membrane</location>
        <topology evidence="1">Multi-pass membrane protein</topology>
    </subcellularLocation>
</comment>
<evidence type="ECO:0000259" key="13">
    <source>
        <dbReference type="PROSITE" id="PS50801"/>
    </source>
</evidence>
<gene>
    <name evidence="14" type="ORF">SAMN05444354_101236</name>
</gene>
<dbReference type="Pfam" id="PF01740">
    <property type="entry name" value="STAS"/>
    <property type="match status" value="1"/>
</dbReference>
<dbReference type="GO" id="GO:0055085">
    <property type="term" value="P:transmembrane transport"/>
    <property type="evidence" value="ECO:0007669"/>
    <property type="project" value="InterPro"/>
</dbReference>
<dbReference type="EMBL" id="FOAP01000001">
    <property type="protein sequence ID" value="SEK30456.1"/>
    <property type="molecule type" value="Genomic_DNA"/>
</dbReference>
<feature type="transmembrane region" description="Helical" evidence="12">
    <location>
        <begin position="305"/>
        <end position="323"/>
    </location>
</feature>
<feature type="transmembrane region" description="Helical" evidence="12">
    <location>
        <begin position="219"/>
        <end position="240"/>
    </location>
</feature>
<dbReference type="InterPro" id="IPR001902">
    <property type="entry name" value="SLC26A/SulP_fam"/>
</dbReference>
<organism evidence="14 15">
    <name type="scientific">Stigmatella aurantiaca</name>
    <dbReference type="NCBI Taxonomy" id="41"/>
    <lineage>
        <taxon>Bacteria</taxon>
        <taxon>Pseudomonadati</taxon>
        <taxon>Myxococcota</taxon>
        <taxon>Myxococcia</taxon>
        <taxon>Myxococcales</taxon>
        <taxon>Cystobacterineae</taxon>
        <taxon>Archangiaceae</taxon>
        <taxon>Stigmatella</taxon>
    </lineage>
</organism>
<dbReference type="Pfam" id="PF00916">
    <property type="entry name" value="Sulfate_transp"/>
    <property type="match status" value="1"/>
</dbReference>
<evidence type="ECO:0000256" key="6">
    <source>
        <dbReference type="ARBA" id="ARBA00022989"/>
    </source>
</evidence>
<dbReference type="Gene3D" id="3.40.1050.10">
    <property type="entry name" value="Carbonic anhydrase"/>
    <property type="match status" value="1"/>
</dbReference>
<dbReference type="InterPro" id="IPR002645">
    <property type="entry name" value="STAS_dom"/>
</dbReference>
<evidence type="ECO:0000256" key="4">
    <source>
        <dbReference type="ARBA" id="ARBA00022692"/>
    </source>
</evidence>
<dbReference type="SUPFAM" id="SSF53056">
    <property type="entry name" value="beta-carbonic anhydrase, cab"/>
    <property type="match status" value="1"/>
</dbReference>
<keyword evidence="10" id="KW-0479">Metal-binding</keyword>
<dbReference type="OrthoDB" id="9771198at2"/>
<evidence type="ECO:0000313" key="15">
    <source>
        <dbReference type="Proteomes" id="UP000182719"/>
    </source>
</evidence>
<feature type="compositionally biased region" description="Pro residues" evidence="11">
    <location>
        <begin position="764"/>
        <end position="775"/>
    </location>
</feature>
<dbReference type="InterPro" id="IPR036874">
    <property type="entry name" value="Carbonic_anhydrase_sf"/>
</dbReference>
<dbReference type="GO" id="GO:0004089">
    <property type="term" value="F:carbonate dehydratase activity"/>
    <property type="evidence" value="ECO:0007669"/>
    <property type="project" value="UniProtKB-EC"/>
</dbReference>
<dbReference type="RefSeq" id="WP_075004530.1">
    <property type="nucleotide sequence ID" value="NZ_FOAP01000001.1"/>
</dbReference>
<dbReference type="GO" id="GO:0008270">
    <property type="term" value="F:zinc ion binding"/>
    <property type="evidence" value="ECO:0007669"/>
    <property type="project" value="InterPro"/>
</dbReference>
<dbReference type="PROSITE" id="PS00705">
    <property type="entry name" value="PROK_CO2_ANHYDRASE_2"/>
    <property type="match status" value="1"/>
</dbReference>
<comment type="catalytic activity">
    <reaction evidence="9">
        <text>hydrogencarbonate + H(+) = CO2 + H2O</text>
        <dbReference type="Rhea" id="RHEA:10748"/>
        <dbReference type="ChEBI" id="CHEBI:15377"/>
        <dbReference type="ChEBI" id="CHEBI:15378"/>
        <dbReference type="ChEBI" id="CHEBI:16526"/>
        <dbReference type="ChEBI" id="CHEBI:17544"/>
        <dbReference type="EC" id="4.2.1.1"/>
    </reaction>
</comment>
<dbReference type="EC" id="4.2.1.1" evidence="3"/>